<organism evidence="3 4">
    <name type="scientific">Drechslerella dactyloides</name>
    <name type="common">Nematode-trapping fungus</name>
    <name type="synonym">Arthrobotrys dactyloides</name>
    <dbReference type="NCBI Taxonomy" id="74499"/>
    <lineage>
        <taxon>Eukaryota</taxon>
        <taxon>Fungi</taxon>
        <taxon>Dikarya</taxon>
        <taxon>Ascomycota</taxon>
        <taxon>Pezizomycotina</taxon>
        <taxon>Orbiliomycetes</taxon>
        <taxon>Orbiliales</taxon>
        <taxon>Orbiliaceae</taxon>
        <taxon>Drechslerella</taxon>
    </lineage>
</organism>
<dbReference type="AlphaFoldDB" id="A0AAD6J438"/>
<dbReference type="InterPro" id="IPR018556">
    <property type="entry name" value="SPIN90/Ldb17_LRD"/>
</dbReference>
<dbReference type="GO" id="GO:0000147">
    <property type="term" value="P:actin cortical patch assembly"/>
    <property type="evidence" value="ECO:0007669"/>
    <property type="project" value="TreeGrafter"/>
</dbReference>
<feature type="compositionally biased region" description="Basic and acidic residues" evidence="1">
    <location>
        <begin position="455"/>
        <end position="475"/>
    </location>
</feature>
<dbReference type="Pfam" id="PF09431">
    <property type="entry name" value="SPIN90_LRD"/>
    <property type="match status" value="1"/>
</dbReference>
<sequence length="522" mass="59735">MDAPEPEPRLEEQQFWDELETILNTPCPNQHQIDVQLRSYLQLISAYRDSYLQSDYDIGQCAGRLLDSTLYSEHKHYVRRRLVGRFLKVGFLEGDLKEDLKVNKQQEPANSVRLYVITKILLGEGLHDPKDTRTFELMLEQNAFERLVVLIWKDVDRWNYDFHKLLLEVLYEMCRIQRLRLQDLEMLQDDFIKHLLELVEDGSGDPDDPYNYAVVKVLLVLNEQYMVSEHTRQTDSDAPPLTNRVVKVLSYHGPDFKTFGENIILLLNRETETSTQLLILKLLFLLFTTSKTYEYFYTNDLCVLVDVIIRNLSDLPEEKDTLRHMYLRVFHPLLSHTQLRHPPHYKRTEIVRLLNQLSEIRSRHFSPVDPTTLRLVSRCNKVEWLDDSPIEAKANTLAHQLLGMSLTDVGSSMSVVEVASVKEKAPVKAPGKKERGAPPPPPPGRVRGVWGGLEKAPEIRVESPTAEIKKAEVKKGPPLGTGSYRRRGPPPPIPSARSIHASSPPPIPSARSVHAVKVGTGD</sequence>
<protein>
    <recommendedName>
        <fullName evidence="2">SPIN90/Ldb17 leucine-rich domain-containing protein</fullName>
    </recommendedName>
</protein>
<name>A0AAD6J438_DREDA</name>
<evidence type="ECO:0000259" key="2">
    <source>
        <dbReference type="Pfam" id="PF09431"/>
    </source>
</evidence>
<comment type="caution">
    <text evidence="3">The sequence shown here is derived from an EMBL/GenBank/DDBJ whole genome shotgun (WGS) entry which is preliminary data.</text>
</comment>
<dbReference type="EMBL" id="JAQGDS010000003">
    <property type="protein sequence ID" value="KAJ6261796.1"/>
    <property type="molecule type" value="Genomic_DNA"/>
</dbReference>
<feature type="region of interest" description="Disordered" evidence="1">
    <location>
        <begin position="423"/>
        <end position="522"/>
    </location>
</feature>
<accession>A0AAD6J438</accession>
<feature type="compositionally biased region" description="Basic and acidic residues" evidence="1">
    <location>
        <begin position="423"/>
        <end position="436"/>
    </location>
</feature>
<evidence type="ECO:0000313" key="3">
    <source>
        <dbReference type="EMBL" id="KAJ6261796.1"/>
    </source>
</evidence>
<dbReference type="PANTHER" id="PTHR13357:SF1">
    <property type="entry name" value="NCK-INTERACTING PROTEIN WITH SH3 DOMAIN"/>
    <property type="match status" value="1"/>
</dbReference>
<proteinExistence type="predicted"/>
<keyword evidence="4" id="KW-1185">Reference proteome</keyword>
<dbReference type="GO" id="GO:0006897">
    <property type="term" value="P:endocytosis"/>
    <property type="evidence" value="ECO:0007669"/>
    <property type="project" value="TreeGrafter"/>
</dbReference>
<dbReference type="InterPro" id="IPR030125">
    <property type="entry name" value="SPIN90/Ldb17"/>
</dbReference>
<evidence type="ECO:0000313" key="4">
    <source>
        <dbReference type="Proteomes" id="UP001221413"/>
    </source>
</evidence>
<dbReference type="GO" id="GO:0051666">
    <property type="term" value="P:actin cortical patch localization"/>
    <property type="evidence" value="ECO:0007669"/>
    <property type="project" value="TreeGrafter"/>
</dbReference>
<dbReference type="GO" id="GO:0071933">
    <property type="term" value="F:Arp2/3 complex binding"/>
    <property type="evidence" value="ECO:0007669"/>
    <property type="project" value="TreeGrafter"/>
</dbReference>
<dbReference type="Proteomes" id="UP001221413">
    <property type="component" value="Unassembled WGS sequence"/>
</dbReference>
<dbReference type="GO" id="GO:0030479">
    <property type="term" value="C:actin cortical patch"/>
    <property type="evidence" value="ECO:0007669"/>
    <property type="project" value="TreeGrafter"/>
</dbReference>
<gene>
    <name evidence="3" type="ORF">Dda_2595</name>
</gene>
<reference evidence="3" key="1">
    <citation type="submission" date="2023-01" db="EMBL/GenBank/DDBJ databases">
        <title>The chitinases involved in constricting ring structure development in the nematode-trapping fungus Drechslerella dactyloides.</title>
        <authorList>
            <person name="Wang R."/>
            <person name="Zhang L."/>
            <person name="Tang P."/>
            <person name="Li S."/>
            <person name="Liang L."/>
        </authorList>
    </citation>
    <scope>NUCLEOTIDE SEQUENCE</scope>
    <source>
        <strain evidence="3">YMF1.00031</strain>
    </source>
</reference>
<feature type="domain" description="SPIN90/Ldb17 leucine-rich" evidence="2">
    <location>
        <begin position="207"/>
        <end position="350"/>
    </location>
</feature>
<evidence type="ECO:0000256" key="1">
    <source>
        <dbReference type="SAM" id="MobiDB-lite"/>
    </source>
</evidence>
<dbReference type="PANTHER" id="PTHR13357">
    <property type="entry name" value="SH3 ADAPTER PROTEIN SPIN90 NCK INTERACTING PROTEIN WITH SH3 DOMAIN"/>
    <property type="match status" value="1"/>
</dbReference>